<dbReference type="GO" id="GO:0005886">
    <property type="term" value="C:plasma membrane"/>
    <property type="evidence" value="ECO:0007669"/>
    <property type="project" value="UniProtKB-SubCell"/>
</dbReference>
<feature type="transmembrane region" description="Helical" evidence="6">
    <location>
        <begin position="252"/>
        <end position="273"/>
    </location>
</feature>
<dbReference type="Pfam" id="PF09678">
    <property type="entry name" value="Caa3_CtaG"/>
    <property type="match status" value="1"/>
</dbReference>
<dbReference type="InterPro" id="IPR019108">
    <property type="entry name" value="Caa3_assmbl_CtaG-rel"/>
</dbReference>
<evidence type="ECO:0000256" key="4">
    <source>
        <dbReference type="ARBA" id="ARBA00022989"/>
    </source>
</evidence>
<protein>
    <submittedName>
        <fullName evidence="7">Putative membrane protein</fullName>
    </submittedName>
</protein>
<feature type="transmembrane region" description="Helical" evidence="6">
    <location>
        <begin position="95"/>
        <end position="119"/>
    </location>
</feature>
<keyword evidence="3 6" id="KW-0812">Transmembrane</keyword>
<name>A0A7M2YZV4_9ACTN</name>
<dbReference type="AlphaFoldDB" id="A0A7M2YZV4"/>
<evidence type="ECO:0000313" key="8">
    <source>
        <dbReference type="Proteomes" id="UP000254134"/>
    </source>
</evidence>
<comment type="subcellular location">
    <subcellularLocation>
        <location evidence="1">Cell membrane</location>
        <topology evidence="1">Multi-pass membrane protein</topology>
    </subcellularLocation>
</comment>
<gene>
    <name evidence="7" type="ORF">Gocc_1347</name>
</gene>
<feature type="transmembrane region" description="Helical" evidence="6">
    <location>
        <begin position="210"/>
        <end position="232"/>
    </location>
</feature>
<keyword evidence="8" id="KW-1185">Reference proteome</keyword>
<keyword evidence="4 6" id="KW-1133">Transmembrane helix</keyword>
<evidence type="ECO:0000256" key="1">
    <source>
        <dbReference type="ARBA" id="ARBA00004651"/>
    </source>
</evidence>
<accession>A0A7M2YZV4</accession>
<keyword evidence="2" id="KW-1003">Cell membrane</keyword>
<evidence type="ECO:0000256" key="5">
    <source>
        <dbReference type="ARBA" id="ARBA00023136"/>
    </source>
</evidence>
<reference evidence="8" key="2">
    <citation type="journal article" date="2019" name="MicrobiologyOpen">
        <title>High-quality draft genome sequence of Gaiella occulta isolated from a 150 meter deep mineral water borehole and comparison with the genome sequences of other deep-branching lineages of the phylum Actinobacteria.</title>
        <authorList>
            <person name="Severino R."/>
            <person name="Froufe H.J.C."/>
            <person name="Barroso C."/>
            <person name="Albuquerque L."/>
            <person name="Lobo-da-Cunha A."/>
            <person name="da Costa M.S."/>
            <person name="Egas C."/>
        </authorList>
    </citation>
    <scope>NUCLEOTIDE SEQUENCE [LARGE SCALE GENOMIC DNA]</scope>
    <source>
        <strain evidence="8">F2-233</strain>
    </source>
</reference>
<organism evidence="7 8">
    <name type="scientific">Gaiella occulta</name>
    <dbReference type="NCBI Taxonomy" id="1002870"/>
    <lineage>
        <taxon>Bacteria</taxon>
        <taxon>Bacillati</taxon>
        <taxon>Actinomycetota</taxon>
        <taxon>Thermoleophilia</taxon>
        <taxon>Gaiellales</taxon>
        <taxon>Gaiellaceae</taxon>
        <taxon>Gaiella</taxon>
    </lineage>
</organism>
<sequence length="291" mass="32422">MPPGPASGRPYNPGVTTESLWRAWSFQPLVVGGGIVAIAFFLHGWSRLHRRRAGLAPWTRIPLFVAGVSVTVLAIVSPIDYIGERYLQWVHMLQHVLIADLGVVLLLLAVRGPLAVFFLPRNLIAALARMRALRRTLSFLLRPGVSYGVWVAVLVGWHIPPLYEAALHHRAVHDLEHLSFVLGGLLVWTQMIDPSRHERLSLAERLGYTALVFWTGQVLAYVILFSFEPLFSTYAEEPRRLLGLSPLSDQKLAGLVMMLEQTLTVGTCFLVLLRASRRRLAAVAVGEHRPA</sequence>
<comment type="caution">
    <text evidence="7">The sequence shown here is derived from an EMBL/GenBank/DDBJ whole genome shotgun (WGS) entry which is preliminary data.</text>
</comment>
<evidence type="ECO:0000256" key="3">
    <source>
        <dbReference type="ARBA" id="ARBA00022692"/>
    </source>
</evidence>
<evidence type="ECO:0000256" key="2">
    <source>
        <dbReference type="ARBA" id="ARBA00022475"/>
    </source>
</evidence>
<proteinExistence type="predicted"/>
<dbReference type="Proteomes" id="UP000254134">
    <property type="component" value="Unassembled WGS sequence"/>
</dbReference>
<dbReference type="EMBL" id="QQZY01000002">
    <property type="protein sequence ID" value="RDI75549.1"/>
    <property type="molecule type" value="Genomic_DNA"/>
</dbReference>
<evidence type="ECO:0000256" key="6">
    <source>
        <dbReference type="SAM" id="Phobius"/>
    </source>
</evidence>
<feature type="transmembrane region" description="Helical" evidence="6">
    <location>
        <begin position="139"/>
        <end position="159"/>
    </location>
</feature>
<feature type="transmembrane region" description="Helical" evidence="6">
    <location>
        <begin position="171"/>
        <end position="189"/>
    </location>
</feature>
<keyword evidence="5 6" id="KW-0472">Membrane</keyword>
<feature type="transmembrane region" description="Helical" evidence="6">
    <location>
        <begin position="63"/>
        <end position="83"/>
    </location>
</feature>
<reference evidence="7 8" key="1">
    <citation type="submission" date="2018-07" db="EMBL/GenBank/DDBJ databases">
        <title>High-quality-draft genome sequence of Gaiella occulta.</title>
        <authorList>
            <person name="Severino R."/>
            <person name="Froufe H.J.C."/>
            <person name="Rainey F.A."/>
            <person name="Barroso C."/>
            <person name="Albuquerque L."/>
            <person name="Lobo-Da-Cunha A."/>
            <person name="Da Costa M.S."/>
            <person name="Egas C."/>
        </authorList>
    </citation>
    <scope>NUCLEOTIDE SEQUENCE [LARGE SCALE GENOMIC DNA]</scope>
    <source>
        <strain evidence="7 8">F2-233</strain>
    </source>
</reference>
<evidence type="ECO:0000313" key="7">
    <source>
        <dbReference type="EMBL" id="RDI75549.1"/>
    </source>
</evidence>
<feature type="transmembrane region" description="Helical" evidence="6">
    <location>
        <begin position="20"/>
        <end position="42"/>
    </location>
</feature>